<dbReference type="EMBL" id="LR214940">
    <property type="protein sequence ID" value="VEU55587.1"/>
    <property type="molecule type" value="Genomic_DNA"/>
</dbReference>
<protein>
    <submittedName>
        <fullName evidence="2">Uncharacterized protein</fullName>
    </submittedName>
</protein>
<dbReference type="EMBL" id="LR214942">
    <property type="protein sequence ID" value="VEU56719.1"/>
    <property type="molecule type" value="Genomic_DNA"/>
</dbReference>
<sequence length="236" mass="28288">MSEKNHEFQKLIDLIEKEKEEDPIKASYLIDKSLKEYVLKEEQEVLNYLREKIIFDIKKNKLLVKTSLPTIDLINFLKSLKMDYLFMVCYNELKNRNDVKNLASEFQYFFNKDGFEYGSFQTLIYELMVEKEIDYEYIIKKEKINPKKFKSLLSNKDIDKIKNEVLTKYEKDIANYKIASQVFAGYLFLYWVDILKNKTKNDYETIVSVTEVLLGNKDKKDLKDKNELELYEIFSN</sequence>
<keyword evidence="2" id="KW-0614">Plasmid</keyword>
<evidence type="ECO:0000313" key="1">
    <source>
        <dbReference type="EMBL" id="VEU55587.1"/>
    </source>
</evidence>
<dbReference type="KEGG" id="mob:NCTC10112_00308"/>
<dbReference type="Proteomes" id="UP000290482">
    <property type="component" value="Chromosome"/>
</dbReference>
<proteinExistence type="predicted"/>
<name>A0A448ZZQ1_METOS</name>
<organism evidence="2 3">
    <name type="scientific">Metamycoplasma orale</name>
    <name type="common">Mycoplasma orale</name>
    <dbReference type="NCBI Taxonomy" id="2121"/>
    <lineage>
        <taxon>Bacteria</taxon>
        <taxon>Bacillati</taxon>
        <taxon>Mycoplasmatota</taxon>
        <taxon>Mycoplasmoidales</taxon>
        <taxon>Metamycoplasmataceae</taxon>
        <taxon>Metamycoplasma</taxon>
    </lineage>
</organism>
<keyword evidence="3" id="KW-1185">Reference proteome</keyword>
<accession>A0A448ZZQ1</accession>
<geneLocation type="plasmid" evidence="2">
    <name>3</name>
</geneLocation>
<reference evidence="2 3" key="1">
    <citation type="submission" date="2019-01" db="EMBL/GenBank/DDBJ databases">
        <authorList>
            <consortium name="Pathogen Informatics"/>
        </authorList>
    </citation>
    <scope>NUCLEOTIDE SEQUENCE [LARGE SCALE GENOMIC DNA]</scope>
    <source>
        <strain evidence="2 3">NCTC10112</strain>
        <plasmid evidence="3">3</plasmid>
    </source>
</reference>
<dbReference type="AlphaFoldDB" id="A0A448ZZQ1"/>
<dbReference type="OrthoDB" id="396237at2"/>
<dbReference type="KEGG" id="mob:NCTC10112_00704"/>
<evidence type="ECO:0000313" key="3">
    <source>
        <dbReference type="Proteomes" id="UP000290482"/>
    </source>
</evidence>
<evidence type="ECO:0000313" key="2">
    <source>
        <dbReference type="EMBL" id="VEU56719.1"/>
    </source>
</evidence>
<dbReference type="RefSeq" id="WP_022936241.1">
    <property type="nucleotide sequence ID" value="NZ_LR214940.1"/>
</dbReference>
<gene>
    <name evidence="1" type="ORF">NCTC10112_00308</name>
    <name evidence="2" type="ORF">NCTC10112_00704</name>
</gene>
<dbReference type="Proteomes" id="UP000290482">
    <property type="component" value="Plasmid 3"/>
</dbReference>